<feature type="compositionally biased region" description="Basic and acidic residues" evidence="1">
    <location>
        <begin position="116"/>
        <end position="125"/>
    </location>
</feature>
<name>A0A6J4QIQ3_9ACTN</name>
<evidence type="ECO:0000313" key="2">
    <source>
        <dbReference type="EMBL" id="CAA9445987.1"/>
    </source>
</evidence>
<evidence type="ECO:0000256" key="1">
    <source>
        <dbReference type="SAM" id="MobiDB-lite"/>
    </source>
</evidence>
<feature type="non-terminal residue" evidence="2">
    <location>
        <position position="1"/>
    </location>
</feature>
<feature type="non-terminal residue" evidence="2">
    <location>
        <position position="153"/>
    </location>
</feature>
<feature type="region of interest" description="Disordered" evidence="1">
    <location>
        <begin position="64"/>
        <end position="125"/>
    </location>
</feature>
<reference evidence="2" key="1">
    <citation type="submission" date="2020-02" db="EMBL/GenBank/DDBJ databases">
        <authorList>
            <person name="Meier V. D."/>
        </authorList>
    </citation>
    <scope>NUCLEOTIDE SEQUENCE</scope>
    <source>
        <strain evidence="2">AVDCRST_MAG02</strain>
    </source>
</reference>
<proteinExistence type="predicted"/>
<dbReference type="EMBL" id="CADCVH010000010">
    <property type="protein sequence ID" value="CAA9445987.1"/>
    <property type="molecule type" value="Genomic_DNA"/>
</dbReference>
<sequence>EQAGEDQERGRPVLEVLPRRALQRGRGYRGAEPFSVVAADPGDHGARALQRRRARAREREQLYREHAVDLPGPRGAQPAPDDALLSAGAPQRRDQHRDLLGAYTPAPGRHGYSRVPGRERGQDRLRRGGVGDQLFHPALRGLLPKTVVQWALV</sequence>
<protein>
    <submittedName>
        <fullName evidence="2">Uncharacterized protein</fullName>
    </submittedName>
</protein>
<dbReference type="AlphaFoldDB" id="A0A6J4QIQ3"/>
<accession>A0A6J4QIQ3</accession>
<organism evidence="2">
    <name type="scientific">uncultured Rubrobacteraceae bacterium</name>
    <dbReference type="NCBI Taxonomy" id="349277"/>
    <lineage>
        <taxon>Bacteria</taxon>
        <taxon>Bacillati</taxon>
        <taxon>Actinomycetota</taxon>
        <taxon>Rubrobacteria</taxon>
        <taxon>Rubrobacterales</taxon>
        <taxon>Rubrobacteraceae</taxon>
        <taxon>environmental samples</taxon>
    </lineage>
</organism>
<gene>
    <name evidence="2" type="ORF">AVDCRST_MAG02-449</name>
</gene>